<dbReference type="SUPFAM" id="SSF100920">
    <property type="entry name" value="Heat shock protein 70kD (HSP70), peptide-binding domain"/>
    <property type="match status" value="1"/>
</dbReference>
<feature type="coiled-coil region" evidence="3">
    <location>
        <begin position="63"/>
        <end position="95"/>
    </location>
</feature>
<evidence type="ECO:0000313" key="5">
    <source>
        <dbReference type="Proteomes" id="UP001291623"/>
    </source>
</evidence>
<comment type="caution">
    <text evidence="4">The sequence shown here is derived from an EMBL/GenBank/DDBJ whole genome shotgun (WGS) entry which is preliminary data.</text>
</comment>
<dbReference type="Pfam" id="PF00012">
    <property type="entry name" value="HSP70"/>
    <property type="match status" value="1"/>
</dbReference>
<evidence type="ECO:0008006" key="6">
    <source>
        <dbReference type="Google" id="ProtNLM"/>
    </source>
</evidence>
<dbReference type="GO" id="GO:0140662">
    <property type="term" value="F:ATP-dependent protein folding chaperone"/>
    <property type="evidence" value="ECO:0007669"/>
    <property type="project" value="InterPro"/>
</dbReference>
<dbReference type="InterPro" id="IPR029047">
    <property type="entry name" value="HSP70_peptide-bd_sf"/>
</dbReference>
<gene>
    <name evidence="4" type="ORF">RND71_015426</name>
</gene>
<name>A0AAE1S7C7_9SOLA</name>
<proteinExistence type="predicted"/>
<keyword evidence="3" id="KW-0175">Coiled coil</keyword>
<evidence type="ECO:0000256" key="1">
    <source>
        <dbReference type="ARBA" id="ARBA00022741"/>
    </source>
</evidence>
<evidence type="ECO:0000256" key="3">
    <source>
        <dbReference type="SAM" id="Coils"/>
    </source>
</evidence>
<dbReference type="GO" id="GO:0005524">
    <property type="term" value="F:ATP binding"/>
    <property type="evidence" value="ECO:0007669"/>
    <property type="project" value="UniProtKB-KW"/>
</dbReference>
<reference evidence="4" key="1">
    <citation type="submission" date="2023-12" db="EMBL/GenBank/DDBJ databases">
        <title>Genome assembly of Anisodus tanguticus.</title>
        <authorList>
            <person name="Wang Y.-J."/>
        </authorList>
    </citation>
    <scope>NUCLEOTIDE SEQUENCE</scope>
    <source>
        <strain evidence="4">KB-2021</strain>
        <tissue evidence="4">Leaf</tissue>
    </source>
</reference>
<dbReference type="Gene3D" id="2.60.34.10">
    <property type="entry name" value="Substrate Binding Domain Of DNAk, Chain A, domain 1"/>
    <property type="match status" value="1"/>
</dbReference>
<keyword evidence="5" id="KW-1185">Reference proteome</keyword>
<dbReference type="InterPro" id="IPR013126">
    <property type="entry name" value="Hsp_70_fam"/>
</dbReference>
<dbReference type="EMBL" id="JAVYJV010000008">
    <property type="protein sequence ID" value="KAK4364068.1"/>
    <property type="molecule type" value="Genomic_DNA"/>
</dbReference>
<dbReference type="Proteomes" id="UP001291623">
    <property type="component" value="Unassembled WGS sequence"/>
</dbReference>
<dbReference type="PANTHER" id="PTHR19375">
    <property type="entry name" value="HEAT SHOCK PROTEIN 70KDA"/>
    <property type="match status" value="1"/>
</dbReference>
<keyword evidence="2" id="KW-0067">ATP-binding</keyword>
<protein>
    <recommendedName>
        <fullName evidence="6">Heat shock protein 70</fullName>
    </recommendedName>
</protein>
<sequence>MMTIKLALDPRLADSLTDNHVVREDGPNSGVPQITICFDIDANGILNISAEDKTIGQKNKITITNYKDRLSKEEIEKMVQEAEKCKAEDEALKRKRIRRFETRIGSLPGEGLMVMGLVLILS</sequence>
<keyword evidence="1" id="KW-0547">Nucleotide-binding</keyword>
<evidence type="ECO:0000313" key="4">
    <source>
        <dbReference type="EMBL" id="KAK4364068.1"/>
    </source>
</evidence>
<organism evidence="4 5">
    <name type="scientific">Anisodus tanguticus</name>
    <dbReference type="NCBI Taxonomy" id="243964"/>
    <lineage>
        <taxon>Eukaryota</taxon>
        <taxon>Viridiplantae</taxon>
        <taxon>Streptophyta</taxon>
        <taxon>Embryophyta</taxon>
        <taxon>Tracheophyta</taxon>
        <taxon>Spermatophyta</taxon>
        <taxon>Magnoliopsida</taxon>
        <taxon>eudicotyledons</taxon>
        <taxon>Gunneridae</taxon>
        <taxon>Pentapetalae</taxon>
        <taxon>asterids</taxon>
        <taxon>lamiids</taxon>
        <taxon>Solanales</taxon>
        <taxon>Solanaceae</taxon>
        <taxon>Solanoideae</taxon>
        <taxon>Hyoscyameae</taxon>
        <taxon>Anisodus</taxon>
    </lineage>
</organism>
<evidence type="ECO:0000256" key="2">
    <source>
        <dbReference type="ARBA" id="ARBA00022840"/>
    </source>
</evidence>
<accession>A0AAE1S7C7</accession>
<dbReference type="AlphaFoldDB" id="A0AAE1S7C7"/>